<evidence type="ECO:0000313" key="3">
    <source>
        <dbReference type="Proteomes" id="UP000078046"/>
    </source>
</evidence>
<accession>A0A177B106</accession>
<dbReference type="Proteomes" id="UP000078046">
    <property type="component" value="Unassembled WGS sequence"/>
</dbReference>
<dbReference type="AlphaFoldDB" id="A0A177B106"/>
<keyword evidence="3" id="KW-1185">Reference proteome</keyword>
<name>A0A177B106_9BILA</name>
<sequence>MTAKVQLINKSETNEKEIINLSNYQNFIKKNLVKIKNCTLYFSRLEIDENKEIYLNEWLDSMVEENLRKLVETQKLKKDEDKQLECTVEKHLRKCQETEKLKKDKNKQITNHSRKSHIEKIPKM</sequence>
<proteinExistence type="predicted"/>
<gene>
    <name evidence="2" type="ORF">A3Q56_04950</name>
</gene>
<organism evidence="2 3">
    <name type="scientific">Intoshia linei</name>
    <dbReference type="NCBI Taxonomy" id="1819745"/>
    <lineage>
        <taxon>Eukaryota</taxon>
        <taxon>Metazoa</taxon>
        <taxon>Spiralia</taxon>
        <taxon>Lophotrochozoa</taxon>
        <taxon>Mesozoa</taxon>
        <taxon>Orthonectida</taxon>
        <taxon>Rhopaluridae</taxon>
        <taxon>Intoshia</taxon>
    </lineage>
</organism>
<evidence type="ECO:0000256" key="1">
    <source>
        <dbReference type="SAM" id="MobiDB-lite"/>
    </source>
</evidence>
<evidence type="ECO:0000313" key="2">
    <source>
        <dbReference type="EMBL" id="OAF67321.1"/>
    </source>
</evidence>
<comment type="caution">
    <text evidence="2">The sequence shown here is derived from an EMBL/GenBank/DDBJ whole genome shotgun (WGS) entry which is preliminary data.</text>
</comment>
<protein>
    <submittedName>
        <fullName evidence="2">Uncharacterized protein</fullName>
    </submittedName>
</protein>
<feature type="region of interest" description="Disordered" evidence="1">
    <location>
        <begin position="99"/>
        <end position="124"/>
    </location>
</feature>
<reference evidence="2 3" key="1">
    <citation type="submission" date="2016-04" db="EMBL/GenBank/DDBJ databases">
        <title>The genome of Intoshia linei affirms orthonectids as highly simplified spiralians.</title>
        <authorList>
            <person name="Mikhailov K.V."/>
            <person name="Slusarev G.S."/>
            <person name="Nikitin M.A."/>
            <person name="Logacheva M.D."/>
            <person name="Penin A."/>
            <person name="Aleoshin V."/>
            <person name="Panchin Y.V."/>
        </authorList>
    </citation>
    <scope>NUCLEOTIDE SEQUENCE [LARGE SCALE GENOMIC DNA]</scope>
    <source>
        <strain evidence="2">Intl2013</strain>
        <tissue evidence="2">Whole animal</tissue>
    </source>
</reference>
<dbReference type="EMBL" id="LWCA01000692">
    <property type="protein sequence ID" value="OAF67321.1"/>
    <property type="molecule type" value="Genomic_DNA"/>
</dbReference>